<dbReference type="InterPro" id="IPR005119">
    <property type="entry name" value="LysR_subst-bd"/>
</dbReference>
<proteinExistence type="inferred from homology"/>
<evidence type="ECO:0000256" key="3">
    <source>
        <dbReference type="ARBA" id="ARBA00023125"/>
    </source>
</evidence>
<gene>
    <name evidence="7" type="primary">cynR_3</name>
    <name evidence="7" type="ORF">CSLFYP84_00878</name>
    <name evidence="6" type="ORF">K5I21_16515</name>
</gene>
<dbReference type="Proteomes" id="UP001203136">
    <property type="component" value="Unassembled WGS sequence"/>
</dbReference>
<dbReference type="GO" id="GO:0005829">
    <property type="term" value="C:cytosol"/>
    <property type="evidence" value="ECO:0007669"/>
    <property type="project" value="TreeGrafter"/>
</dbReference>
<dbReference type="PANTHER" id="PTHR30419:SF28">
    <property type="entry name" value="HTH-TYPE TRANSCRIPTIONAL REGULATOR BSDA"/>
    <property type="match status" value="1"/>
</dbReference>
<reference evidence="6" key="2">
    <citation type="journal article" date="2022" name="Cell Host Microbe">
        <title>Colonization of the live biotherapeutic product VE303 and modulation of the microbiota and metabolites in healthy volunteers.</title>
        <authorList>
            <person name="Dsouza M."/>
            <person name="Menon R."/>
            <person name="Crossette E."/>
            <person name="Bhattarai S.K."/>
            <person name="Schneider J."/>
            <person name="Kim Y.G."/>
            <person name="Reddy S."/>
            <person name="Caballero S."/>
            <person name="Felix C."/>
            <person name="Cornacchione L."/>
            <person name="Hendrickson J."/>
            <person name="Watson A.R."/>
            <person name="Minot S.S."/>
            <person name="Greenfield N."/>
            <person name="Schopf L."/>
            <person name="Szabady R."/>
            <person name="Patarroyo J."/>
            <person name="Smith W."/>
            <person name="Harrison P."/>
            <person name="Kuijper E.J."/>
            <person name="Kelly C.P."/>
            <person name="Olle B."/>
            <person name="Bobilev D."/>
            <person name="Silber J.L."/>
            <person name="Bucci V."/>
            <person name="Roberts B."/>
            <person name="Faith J."/>
            <person name="Norman J.M."/>
        </authorList>
    </citation>
    <scope>NUCLEOTIDE SEQUENCE</scope>
    <source>
        <strain evidence="6">VE303-04</strain>
    </source>
</reference>
<evidence type="ECO:0000259" key="5">
    <source>
        <dbReference type="PROSITE" id="PS50931"/>
    </source>
</evidence>
<keyword evidence="2" id="KW-0805">Transcription regulation</keyword>
<accession>A0A6N3AJ20</accession>
<dbReference type="Gene3D" id="1.10.10.10">
    <property type="entry name" value="Winged helix-like DNA-binding domain superfamily/Winged helix DNA-binding domain"/>
    <property type="match status" value="1"/>
</dbReference>
<dbReference type="InterPro" id="IPR000847">
    <property type="entry name" value="LysR_HTH_N"/>
</dbReference>
<dbReference type="Pfam" id="PF03466">
    <property type="entry name" value="LysR_substrate"/>
    <property type="match status" value="1"/>
</dbReference>
<dbReference type="AlphaFoldDB" id="A0A6N3AJ20"/>
<evidence type="ECO:0000256" key="4">
    <source>
        <dbReference type="ARBA" id="ARBA00023163"/>
    </source>
</evidence>
<reference evidence="7" key="1">
    <citation type="submission" date="2019-11" db="EMBL/GenBank/DDBJ databases">
        <authorList>
            <person name="Feng L."/>
        </authorList>
    </citation>
    <scope>NUCLEOTIDE SEQUENCE</scope>
    <source>
        <strain evidence="7">CsymbiosumLFYP84</strain>
    </source>
</reference>
<dbReference type="PANTHER" id="PTHR30419">
    <property type="entry name" value="HTH-TYPE TRANSCRIPTIONAL REGULATOR YBHD"/>
    <property type="match status" value="1"/>
</dbReference>
<organism evidence="7">
    <name type="scientific">Clostridium symbiosum</name>
    <name type="common">Bacteroides symbiosus</name>
    <dbReference type="NCBI Taxonomy" id="1512"/>
    <lineage>
        <taxon>Bacteria</taxon>
        <taxon>Bacillati</taxon>
        <taxon>Bacillota</taxon>
        <taxon>Clostridia</taxon>
        <taxon>Lachnospirales</taxon>
        <taxon>Lachnospiraceae</taxon>
        <taxon>Otoolea</taxon>
    </lineage>
</organism>
<dbReference type="SUPFAM" id="SSF53850">
    <property type="entry name" value="Periplasmic binding protein-like II"/>
    <property type="match status" value="1"/>
</dbReference>
<keyword evidence="4" id="KW-0804">Transcription</keyword>
<name>A0A6N3AJ20_CLOSY</name>
<dbReference type="GO" id="GO:0003677">
    <property type="term" value="F:DNA binding"/>
    <property type="evidence" value="ECO:0007669"/>
    <property type="project" value="UniProtKB-KW"/>
</dbReference>
<comment type="similarity">
    <text evidence="1">Belongs to the LysR transcriptional regulatory family.</text>
</comment>
<dbReference type="Pfam" id="PF00126">
    <property type="entry name" value="HTH_1"/>
    <property type="match status" value="1"/>
</dbReference>
<dbReference type="CDD" id="cd05466">
    <property type="entry name" value="PBP2_LTTR_substrate"/>
    <property type="match status" value="1"/>
</dbReference>
<dbReference type="InterPro" id="IPR036388">
    <property type="entry name" value="WH-like_DNA-bd_sf"/>
</dbReference>
<evidence type="ECO:0000313" key="7">
    <source>
        <dbReference type="EMBL" id="VYT90743.1"/>
    </source>
</evidence>
<feature type="domain" description="HTH lysR-type" evidence="5">
    <location>
        <begin position="1"/>
        <end position="58"/>
    </location>
</feature>
<dbReference type="SUPFAM" id="SSF46785">
    <property type="entry name" value="Winged helix' DNA-binding domain"/>
    <property type="match status" value="1"/>
</dbReference>
<evidence type="ECO:0000313" key="6">
    <source>
        <dbReference type="EMBL" id="MCK0087447.1"/>
    </source>
</evidence>
<dbReference type="EMBL" id="CACRUA010000009">
    <property type="protein sequence ID" value="VYT90743.1"/>
    <property type="molecule type" value="Genomic_DNA"/>
</dbReference>
<dbReference type="PRINTS" id="PR00039">
    <property type="entry name" value="HTHLYSR"/>
</dbReference>
<dbReference type="RefSeq" id="WP_021643271.1">
    <property type="nucleotide sequence ID" value="NZ_CACRUA010000009.1"/>
</dbReference>
<sequence>MASVEMEYVYLVYQEKSFSKAAQKLFVSQSAVSAMVRKAEAKIGCQIFDRSTIPLTVTKEGEYYIKCAEQFMRLEKNMDAYFKDMADLNTGHLSVGSSSFFCAYLLAGLLKRFKNKYPGVSVEIHEGNIRELRAGLLDDSIDLLLETAIPAGDEVERYLYDYEQIILAVPAEFEVNKKLRSFQMAFAQARDGAFRGKDVQPVPMQAFRDCPFIFLKEENDICMRSRGICRNAGFEPKVELFLDQIMTSFYVAKSGSGIAFIRNSLLSLVSDTDALIYYKIGDPLARREIFMTRKKGRYMTKAMEAFLRLCHIRPEKPIE</sequence>
<evidence type="ECO:0000256" key="2">
    <source>
        <dbReference type="ARBA" id="ARBA00023015"/>
    </source>
</evidence>
<dbReference type="InterPro" id="IPR050950">
    <property type="entry name" value="HTH-type_LysR_regulators"/>
</dbReference>
<evidence type="ECO:0000256" key="1">
    <source>
        <dbReference type="ARBA" id="ARBA00009437"/>
    </source>
</evidence>
<protein>
    <submittedName>
        <fullName evidence="7">HTH-type transcriptional regulator CynR</fullName>
    </submittedName>
    <submittedName>
        <fullName evidence="6">LysR family transcriptional regulator</fullName>
    </submittedName>
</protein>
<dbReference type="EMBL" id="JAINVB010000001">
    <property type="protein sequence ID" value="MCK0087447.1"/>
    <property type="molecule type" value="Genomic_DNA"/>
</dbReference>
<dbReference type="GO" id="GO:0003700">
    <property type="term" value="F:DNA-binding transcription factor activity"/>
    <property type="evidence" value="ECO:0007669"/>
    <property type="project" value="InterPro"/>
</dbReference>
<dbReference type="PROSITE" id="PS50931">
    <property type="entry name" value="HTH_LYSR"/>
    <property type="match status" value="1"/>
</dbReference>
<dbReference type="InterPro" id="IPR036390">
    <property type="entry name" value="WH_DNA-bd_sf"/>
</dbReference>
<dbReference type="Gene3D" id="3.40.190.290">
    <property type="match status" value="1"/>
</dbReference>
<keyword evidence="3" id="KW-0238">DNA-binding</keyword>